<evidence type="ECO:0000256" key="3">
    <source>
        <dbReference type="ARBA" id="ARBA00023015"/>
    </source>
</evidence>
<dbReference type="InterPro" id="IPR015424">
    <property type="entry name" value="PyrdxlP-dep_Trfase"/>
</dbReference>
<dbReference type="Gene3D" id="3.40.640.10">
    <property type="entry name" value="Type I PLP-dependent aspartate aminotransferase-like (Major domain)"/>
    <property type="match status" value="1"/>
</dbReference>
<evidence type="ECO:0000256" key="2">
    <source>
        <dbReference type="ARBA" id="ARBA00022898"/>
    </source>
</evidence>
<protein>
    <submittedName>
        <fullName evidence="7">GntR family transcriptional regulator</fullName>
    </submittedName>
</protein>
<dbReference type="Pfam" id="PF00155">
    <property type="entry name" value="Aminotran_1_2"/>
    <property type="match status" value="1"/>
</dbReference>
<dbReference type="PANTHER" id="PTHR46577:SF1">
    <property type="entry name" value="HTH-TYPE TRANSCRIPTIONAL REGULATORY PROTEIN GABR"/>
    <property type="match status" value="1"/>
</dbReference>
<accession>A0A8J3CT90</accession>
<keyword evidence="2" id="KW-0663">Pyridoxal phosphate</keyword>
<dbReference type="InterPro" id="IPR036390">
    <property type="entry name" value="WH_DNA-bd_sf"/>
</dbReference>
<organism evidence="7 8">
    <name type="scientific">Algimonas arctica</name>
    <dbReference type="NCBI Taxonomy" id="1479486"/>
    <lineage>
        <taxon>Bacteria</taxon>
        <taxon>Pseudomonadati</taxon>
        <taxon>Pseudomonadota</taxon>
        <taxon>Alphaproteobacteria</taxon>
        <taxon>Maricaulales</taxon>
        <taxon>Robiginitomaculaceae</taxon>
        <taxon>Algimonas</taxon>
    </lineage>
</organism>
<dbReference type="AlphaFoldDB" id="A0A8J3CT90"/>
<dbReference type="InterPro" id="IPR015421">
    <property type="entry name" value="PyrdxlP-dep_Trfase_major"/>
</dbReference>
<feature type="domain" description="HTH gntR-type" evidence="6">
    <location>
        <begin position="29"/>
        <end position="97"/>
    </location>
</feature>
<sequence length="619" mass="69640">MVANPKHSNPSIKGSSIAPLIELDRDSVLSLQVQLRTRILHLMQAGFLLADRKMPSTRKLSIELGISRNTVSLAYQYLIDDGHLYSKNRSGIFVAPGIKGQLTTRSNVAGEPAPEATSVAASHLRAQGQNFRQFRCPPDWHRYQYPFIEGRYDRSLFPVPEWREVSRLALGVKEVEQWSIGNDEADDEMLVDAIRASLLSRRGIEAGRDEILVTVGEQQGLHLITELFARENSKVVMEDPGLPELKELFSLNGSQVQQRAVDGEGLIIDTEFGRCDMIHVSPSRQRPSGVTMTLARRHALLEAADVADAIIIEDDFECEMNFLNSPLPSIYSLDTQGRVIYLSAISKVLDPGIRLGFMVAPREVIQAARQLRNLTTRRPSPNNQRAAAYFLTLGHYDTLLRRLTSVYETRLLALRDALNHYRPLTIAIPAVSGGTSYWVHGPEGLNVERLAKVAEARGILIEPASTYFADPRANQHIFRLGVTSIPSERIREGVERLSRIITDLCSIESSETHEGEDDHLSSREIEHTLTNVDLLYNTVYGEPCTITLRADGTMVGKAGYASEDRDVGRWWIEGDRWCRQWQNWAYGETSKFFVRMVEDRIFWVNDDGHDVDSAILGRH</sequence>
<dbReference type="PANTHER" id="PTHR46577">
    <property type="entry name" value="HTH-TYPE TRANSCRIPTIONAL REGULATORY PROTEIN GABR"/>
    <property type="match status" value="1"/>
</dbReference>
<keyword evidence="8" id="KW-1185">Reference proteome</keyword>
<dbReference type="SUPFAM" id="SSF46785">
    <property type="entry name" value="Winged helix' DNA-binding domain"/>
    <property type="match status" value="1"/>
</dbReference>
<dbReference type="RefSeq" id="WP_189498237.1">
    <property type="nucleotide sequence ID" value="NZ_BMZH01000008.1"/>
</dbReference>
<evidence type="ECO:0000259" key="6">
    <source>
        <dbReference type="PROSITE" id="PS50949"/>
    </source>
</evidence>
<dbReference type="InterPro" id="IPR004839">
    <property type="entry name" value="Aminotransferase_I/II_large"/>
</dbReference>
<dbReference type="GO" id="GO:0003700">
    <property type="term" value="F:DNA-binding transcription factor activity"/>
    <property type="evidence" value="ECO:0007669"/>
    <property type="project" value="InterPro"/>
</dbReference>
<gene>
    <name evidence="7" type="ORF">GCM10009069_21210</name>
</gene>
<reference evidence="7" key="2">
    <citation type="submission" date="2020-09" db="EMBL/GenBank/DDBJ databases">
        <authorList>
            <person name="Sun Q."/>
            <person name="Kim S."/>
        </authorList>
    </citation>
    <scope>NUCLEOTIDE SEQUENCE</scope>
    <source>
        <strain evidence="7">KCTC 32513</strain>
    </source>
</reference>
<comment type="similarity">
    <text evidence="1">In the C-terminal section; belongs to the class-I pyridoxal-phosphate-dependent aminotransferase family.</text>
</comment>
<dbReference type="EMBL" id="BMZH01000008">
    <property type="protein sequence ID" value="GHA97961.1"/>
    <property type="molecule type" value="Genomic_DNA"/>
</dbReference>
<dbReference type="GO" id="GO:0003677">
    <property type="term" value="F:DNA binding"/>
    <property type="evidence" value="ECO:0007669"/>
    <property type="project" value="UniProtKB-KW"/>
</dbReference>
<dbReference type="Pfam" id="PF00392">
    <property type="entry name" value="GntR"/>
    <property type="match status" value="1"/>
</dbReference>
<dbReference type="SUPFAM" id="SSF53383">
    <property type="entry name" value="PLP-dependent transferases"/>
    <property type="match status" value="1"/>
</dbReference>
<dbReference type="SMART" id="SM00345">
    <property type="entry name" value="HTH_GNTR"/>
    <property type="match status" value="1"/>
</dbReference>
<dbReference type="Gene3D" id="1.10.10.10">
    <property type="entry name" value="Winged helix-like DNA-binding domain superfamily/Winged helix DNA-binding domain"/>
    <property type="match status" value="1"/>
</dbReference>
<dbReference type="InterPro" id="IPR036388">
    <property type="entry name" value="WH-like_DNA-bd_sf"/>
</dbReference>
<dbReference type="CDD" id="cd07377">
    <property type="entry name" value="WHTH_GntR"/>
    <property type="match status" value="1"/>
</dbReference>
<evidence type="ECO:0000313" key="8">
    <source>
        <dbReference type="Proteomes" id="UP000634004"/>
    </source>
</evidence>
<comment type="caution">
    <text evidence="7">The sequence shown here is derived from an EMBL/GenBank/DDBJ whole genome shotgun (WGS) entry which is preliminary data.</text>
</comment>
<keyword evidence="4" id="KW-0238">DNA-binding</keyword>
<name>A0A8J3CT90_9PROT</name>
<keyword evidence="5" id="KW-0804">Transcription</keyword>
<evidence type="ECO:0000313" key="7">
    <source>
        <dbReference type="EMBL" id="GHA97961.1"/>
    </source>
</evidence>
<proteinExistence type="inferred from homology"/>
<dbReference type="Proteomes" id="UP000634004">
    <property type="component" value="Unassembled WGS sequence"/>
</dbReference>
<evidence type="ECO:0000256" key="5">
    <source>
        <dbReference type="ARBA" id="ARBA00023163"/>
    </source>
</evidence>
<reference evidence="7" key="1">
    <citation type="journal article" date="2014" name="Int. J. Syst. Evol. Microbiol.">
        <title>Complete genome sequence of Corynebacterium casei LMG S-19264T (=DSM 44701T), isolated from a smear-ripened cheese.</title>
        <authorList>
            <consortium name="US DOE Joint Genome Institute (JGI-PGF)"/>
            <person name="Walter F."/>
            <person name="Albersmeier A."/>
            <person name="Kalinowski J."/>
            <person name="Ruckert C."/>
        </authorList>
    </citation>
    <scope>NUCLEOTIDE SEQUENCE</scope>
    <source>
        <strain evidence="7">KCTC 32513</strain>
    </source>
</reference>
<dbReference type="InterPro" id="IPR000524">
    <property type="entry name" value="Tscrpt_reg_HTH_GntR"/>
</dbReference>
<dbReference type="CDD" id="cd00609">
    <property type="entry name" value="AAT_like"/>
    <property type="match status" value="1"/>
</dbReference>
<dbReference type="GO" id="GO:0030170">
    <property type="term" value="F:pyridoxal phosphate binding"/>
    <property type="evidence" value="ECO:0007669"/>
    <property type="project" value="InterPro"/>
</dbReference>
<evidence type="ECO:0000256" key="1">
    <source>
        <dbReference type="ARBA" id="ARBA00005384"/>
    </source>
</evidence>
<keyword evidence="3" id="KW-0805">Transcription regulation</keyword>
<evidence type="ECO:0000256" key="4">
    <source>
        <dbReference type="ARBA" id="ARBA00023125"/>
    </source>
</evidence>
<dbReference type="PROSITE" id="PS50949">
    <property type="entry name" value="HTH_GNTR"/>
    <property type="match status" value="1"/>
</dbReference>
<dbReference type="InterPro" id="IPR051446">
    <property type="entry name" value="HTH_trans_reg/aminotransferase"/>
</dbReference>